<dbReference type="RefSeq" id="WP_052603994.1">
    <property type="nucleotide sequence ID" value="NZ_JXYS01000002.1"/>
</dbReference>
<organism evidence="1 2">
    <name type="scientific">Acidithrix ferrooxidans</name>
    <dbReference type="NCBI Taxonomy" id="1280514"/>
    <lineage>
        <taxon>Bacteria</taxon>
        <taxon>Bacillati</taxon>
        <taxon>Actinomycetota</taxon>
        <taxon>Acidimicrobiia</taxon>
        <taxon>Acidimicrobiales</taxon>
        <taxon>Acidimicrobiaceae</taxon>
        <taxon>Acidithrix</taxon>
    </lineage>
</organism>
<proteinExistence type="predicted"/>
<name>A0A0D8HM03_9ACTN</name>
<gene>
    <name evidence="1" type="ORF">AXFE_01470</name>
</gene>
<dbReference type="Proteomes" id="UP000032360">
    <property type="component" value="Unassembled WGS sequence"/>
</dbReference>
<accession>A0A0D8HM03</accession>
<keyword evidence="2" id="KW-1185">Reference proteome</keyword>
<dbReference type="EMBL" id="JXYS01000002">
    <property type="protein sequence ID" value="KJF18943.1"/>
    <property type="molecule type" value="Genomic_DNA"/>
</dbReference>
<reference evidence="1 2" key="1">
    <citation type="submission" date="2015-01" db="EMBL/GenBank/DDBJ databases">
        <title>Draft genome of the acidophilic iron oxidizer Acidithrix ferrooxidans strain Py-F3.</title>
        <authorList>
            <person name="Poehlein A."/>
            <person name="Eisen S."/>
            <person name="Schloemann M."/>
            <person name="Johnson B.D."/>
            <person name="Daniel R."/>
            <person name="Muehling M."/>
        </authorList>
    </citation>
    <scope>NUCLEOTIDE SEQUENCE [LARGE SCALE GENOMIC DNA]</scope>
    <source>
        <strain evidence="1 2">Py-F3</strain>
    </source>
</reference>
<sequence length="97" mass="11450">MDLENFRGIDKRQEQDRSSTVRYLYKFFLLWDNRPNIPAVKEVDESLGVKSKGELSNFEVVIFLDRWSLHVFAIANSQLLFIVNGNLNPHEGRYDWC</sequence>
<evidence type="ECO:0000313" key="2">
    <source>
        <dbReference type="Proteomes" id="UP000032360"/>
    </source>
</evidence>
<protein>
    <submittedName>
        <fullName evidence="1">Uncharacterized protein</fullName>
    </submittedName>
</protein>
<dbReference type="AlphaFoldDB" id="A0A0D8HM03"/>
<comment type="caution">
    <text evidence="1">The sequence shown here is derived from an EMBL/GenBank/DDBJ whole genome shotgun (WGS) entry which is preliminary data.</text>
</comment>
<evidence type="ECO:0000313" key="1">
    <source>
        <dbReference type="EMBL" id="KJF18943.1"/>
    </source>
</evidence>